<feature type="compositionally biased region" description="Acidic residues" evidence="1">
    <location>
        <begin position="148"/>
        <end position="158"/>
    </location>
</feature>
<feature type="compositionally biased region" description="Polar residues" evidence="1">
    <location>
        <begin position="57"/>
        <end position="72"/>
    </location>
</feature>
<dbReference type="Gene3D" id="3.30.420.210">
    <property type="entry name" value="SEP domain"/>
    <property type="match status" value="1"/>
</dbReference>
<protein>
    <recommendedName>
        <fullName evidence="6">UBX domain-containing protein</fullName>
    </recommendedName>
</protein>
<evidence type="ECO:0000259" key="2">
    <source>
        <dbReference type="PROSITE" id="PS50033"/>
    </source>
</evidence>
<feature type="compositionally biased region" description="Low complexity" evidence="1">
    <location>
        <begin position="298"/>
        <end position="317"/>
    </location>
</feature>
<dbReference type="CDD" id="cd14348">
    <property type="entry name" value="UBA_p47"/>
    <property type="match status" value="1"/>
</dbReference>
<dbReference type="RefSeq" id="XP_044548875.1">
    <property type="nucleotide sequence ID" value="XM_044694183.1"/>
</dbReference>
<proteinExistence type="predicted"/>
<feature type="compositionally biased region" description="Low complexity" evidence="1">
    <location>
        <begin position="97"/>
        <end position="111"/>
    </location>
</feature>
<feature type="region of interest" description="Disordered" evidence="1">
    <location>
        <begin position="45"/>
        <end position="212"/>
    </location>
</feature>
<feature type="compositionally biased region" description="Polar residues" evidence="1">
    <location>
        <begin position="87"/>
        <end position="96"/>
    </location>
</feature>
<evidence type="ECO:0000313" key="4">
    <source>
        <dbReference type="EMBL" id="KAG2383196.1"/>
    </source>
</evidence>
<dbReference type="Pfam" id="PF14555">
    <property type="entry name" value="UBA_4"/>
    <property type="match status" value="1"/>
</dbReference>
<dbReference type="SMART" id="SM00166">
    <property type="entry name" value="UBX"/>
    <property type="match status" value="1"/>
</dbReference>
<dbReference type="Pfam" id="PF00789">
    <property type="entry name" value="UBX"/>
    <property type="match status" value="1"/>
</dbReference>
<feature type="domain" description="SEP" evidence="3">
    <location>
        <begin position="216"/>
        <end position="279"/>
    </location>
</feature>
<feature type="domain" description="UBX" evidence="2">
    <location>
        <begin position="325"/>
        <end position="400"/>
    </location>
</feature>
<dbReference type="GeneID" id="68096988"/>
<evidence type="ECO:0000256" key="1">
    <source>
        <dbReference type="SAM" id="MobiDB-lite"/>
    </source>
</evidence>
<dbReference type="AlphaFoldDB" id="A0AA88KP14"/>
<dbReference type="InterPro" id="IPR036241">
    <property type="entry name" value="NSFL1C_SEP_dom_sf"/>
</dbReference>
<dbReference type="PROSITE" id="PS51399">
    <property type="entry name" value="SEP"/>
    <property type="match status" value="1"/>
</dbReference>
<name>A0AA88KP14_NAELO</name>
<dbReference type="SUPFAM" id="SSF102848">
    <property type="entry name" value="NSFL1 (p97 ATPase) cofactor p47, SEP domain"/>
    <property type="match status" value="1"/>
</dbReference>
<dbReference type="PANTHER" id="PTHR23333:SF20">
    <property type="entry name" value="NSFL1 COFACTOR P47"/>
    <property type="match status" value="1"/>
</dbReference>
<organism evidence="4 5">
    <name type="scientific">Naegleria lovaniensis</name>
    <name type="common">Amoeba</name>
    <dbReference type="NCBI Taxonomy" id="51637"/>
    <lineage>
        <taxon>Eukaryota</taxon>
        <taxon>Discoba</taxon>
        <taxon>Heterolobosea</taxon>
        <taxon>Tetramitia</taxon>
        <taxon>Eutetramitia</taxon>
        <taxon>Vahlkampfiidae</taxon>
        <taxon>Naegleria</taxon>
    </lineage>
</organism>
<reference evidence="4 5" key="1">
    <citation type="journal article" date="2018" name="BMC Genomics">
        <title>The genome of Naegleria lovaniensis, the basis for a comparative approach to unravel pathogenicity factors of the human pathogenic amoeba N. fowleri.</title>
        <authorList>
            <person name="Liechti N."/>
            <person name="Schurch N."/>
            <person name="Bruggmann R."/>
            <person name="Wittwer M."/>
        </authorList>
    </citation>
    <scope>NUCLEOTIDE SEQUENCE [LARGE SCALE GENOMIC DNA]</scope>
    <source>
        <strain evidence="4 5">ATCC 30569</strain>
    </source>
</reference>
<dbReference type="GO" id="GO:0005829">
    <property type="term" value="C:cytosol"/>
    <property type="evidence" value="ECO:0007669"/>
    <property type="project" value="TreeGrafter"/>
</dbReference>
<dbReference type="Pfam" id="PF08059">
    <property type="entry name" value="SEP"/>
    <property type="match status" value="1"/>
</dbReference>
<evidence type="ECO:0000259" key="3">
    <source>
        <dbReference type="PROSITE" id="PS51399"/>
    </source>
</evidence>
<feature type="region of interest" description="Disordered" evidence="1">
    <location>
        <begin position="298"/>
        <end position="324"/>
    </location>
</feature>
<dbReference type="PROSITE" id="PS50033">
    <property type="entry name" value="UBX"/>
    <property type="match status" value="1"/>
</dbReference>
<dbReference type="GO" id="GO:0043130">
    <property type="term" value="F:ubiquitin binding"/>
    <property type="evidence" value="ECO:0007669"/>
    <property type="project" value="TreeGrafter"/>
</dbReference>
<evidence type="ECO:0000313" key="5">
    <source>
        <dbReference type="Proteomes" id="UP000816034"/>
    </source>
</evidence>
<dbReference type="SUPFAM" id="SSF54236">
    <property type="entry name" value="Ubiquitin-like"/>
    <property type="match status" value="1"/>
</dbReference>
<dbReference type="InterPro" id="IPR012989">
    <property type="entry name" value="SEP_domain"/>
</dbReference>
<gene>
    <name evidence="4" type="ORF">C9374_004533</name>
</gene>
<dbReference type="CDD" id="cd01770">
    <property type="entry name" value="UBX_UBXN2"/>
    <property type="match status" value="1"/>
</dbReference>
<dbReference type="EMBL" id="PYSW02000021">
    <property type="protein sequence ID" value="KAG2383196.1"/>
    <property type="molecule type" value="Genomic_DNA"/>
</dbReference>
<dbReference type="InterPro" id="IPR001012">
    <property type="entry name" value="UBX_dom"/>
</dbReference>
<sequence length="402" mass="43847">MDQSIEQFKIITNIDDDNVAKFYLESAHGNLETAISNYYQSGGSSSNLMHDDDDQTMHTSFTPISSTSNPSQGRTLGSTSGGLSSAPPKSTDQPVYSSSKKSTTTSSGGKKFASLRDLQSDEQPSNPKDNRYYAGGSRNSGQQIIGANDDDEDEDDEENHFADKIFKSAQKQGAKSASEYEDEVRRNQPKFAGSGRRLGNTDNASTVIPGEKKPEEKVVTIVFWSDGFTVDDGELRPYDAPENREFLQSIDKGIAPRELYTSGADIVVNLLNKKTEKWSEQPKQFKAFVGSGRSLATTSSSASSSSSSSSSVVSTPSNYKFELDPNKPTTTLQIRLADGGRLVGKFNLTHTVRDIKEYIKSQKPSSAAFDIMTQFPNKVLTEENSTIEEAGLKGATIIQKLK</sequence>
<dbReference type="PANTHER" id="PTHR23333">
    <property type="entry name" value="UBX DOMAIN CONTAINING PROTEIN"/>
    <property type="match status" value="1"/>
</dbReference>
<dbReference type="GO" id="GO:0061025">
    <property type="term" value="P:membrane fusion"/>
    <property type="evidence" value="ECO:0007669"/>
    <property type="project" value="TreeGrafter"/>
</dbReference>
<comment type="caution">
    <text evidence="4">The sequence shown here is derived from an EMBL/GenBank/DDBJ whole genome shotgun (WGS) entry which is preliminary data.</text>
</comment>
<evidence type="ECO:0008006" key="6">
    <source>
        <dbReference type="Google" id="ProtNLM"/>
    </source>
</evidence>
<dbReference type="Proteomes" id="UP000816034">
    <property type="component" value="Unassembled WGS sequence"/>
</dbReference>
<dbReference type="GO" id="GO:0000045">
    <property type="term" value="P:autophagosome assembly"/>
    <property type="evidence" value="ECO:0007669"/>
    <property type="project" value="TreeGrafter"/>
</dbReference>
<dbReference type="GO" id="GO:0043161">
    <property type="term" value="P:proteasome-mediated ubiquitin-dependent protein catabolic process"/>
    <property type="evidence" value="ECO:0007669"/>
    <property type="project" value="TreeGrafter"/>
</dbReference>
<dbReference type="Gene3D" id="1.10.8.10">
    <property type="entry name" value="DNA helicase RuvA subunit, C-terminal domain"/>
    <property type="match status" value="1"/>
</dbReference>
<keyword evidence="5" id="KW-1185">Reference proteome</keyword>
<accession>A0AA88KP14</accession>
<dbReference type="SMART" id="SM00553">
    <property type="entry name" value="SEP"/>
    <property type="match status" value="1"/>
</dbReference>
<dbReference type="InterPro" id="IPR029071">
    <property type="entry name" value="Ubiquitin-like_domsf"/>
</dbReference>
<dbReference type="InterPro" id="IPR009060">
    <property type="entry name" value="UBA-like_sf"/>
</dbReference>
<feature type="compositionally biased region" description="Low complexity" evidence="1">
    <location>
        <begin position="73"/>
        <end position="85"/>
    </location>
</feature>
<dbReference type="GO" id="GO:0007030">
    <property type="term" value="P:Golgi organization"/>
    <property type="evidence" value="ECO:0007669"/>
    <property type="project" value="TreeGrafter"/>
</dbReference>
<dbReference type="Gene3D" id="3.10.20.90">
    <property type="entry name" value="Phosphatidylinositol 3-kinase Catalytic Subunit, Chain A, domain 1"/>
    <property type="match status" value="1"/>
</dbReference>
<dbReference type="GO" id="GO:0031468">
    <property type="term" value="P:nuclear membrane reassembly"/>
    <property type="evidence" value="ECO:0007669"/>
    <property type="project" value="TreeGrafter"/>
</dbReference>
<dbReference type="GO" id="GO:0005634">
    <property type="term" value="C:nucleus"/>
    <property type="evidence" value="ECO:0007669"/>
    <property type="project" value="TreeGrafter"/>
</dbReference>
<dbReference type="SUPFAM" id="SSF46934">
    <property type="entry name" value="UBA-like"/>
    <property type="match status" value="1"/>
</dbReference>